<dbReference type="GO" id="GO:0009733">
    <property type="term" value="P:response to auxin"/>
    <property type="evidence" value="ECO:0007669"/>
    <property type="project" value="InterPro"/>
</dbReference>
<dbReference type="EMBL" id="SMOL01000231">
    <property type="protein sequence ID" value="KAB2621828.1"/>
    <property type="molecule type" value="Genomic_DNA"/>
</dbReference>
<comment type="caution">
    <text evidence="2">The sequence shown here is derived from an EMBL/GenBank/DDBJ whole genome shotgun (WGS) entry which is preliminary data.</text>
</comment>
<dbReference type="InterPro" id="IPR003676">
    <property type="entry name" value="SAUR_fam"/>
</dbReference>
<reference evidence="3" key="2">
    <citation type="submission" date="2019-10" db="EMBL/GenBank/DDBJ databases">
        <title>A de novo genome assembly of a pear dwarfing rootstock.</title>
        <authorList>
            <person name="Wang F."/>
            <person name="Wang J."/>
            <person name="Li S."/>
            <person name="Zhang Y."/>
            <person name="Fang M."/>
            <person name="Ma L."/>
            <person name="Zhao Y."/>
            <person name="Jiang S."/>
        </authorList>
    </citation>
    <scope>NUCLEOTIDE SEQUENCE [LARGE SCALE GENOMIC DNA]</scope>
</reference>
<evidence type="ECO:0000256" key="1">
    <source>
        <dbReference type="ARBA" id="ARBA00006974"/>
    </source>
</evidence>
<proteinExistence type="inferred from homology"/>
<evidence type="ECO:0000313" key="3">
    <source>
        <dbReference type="Proteomes" id="UP000327157"/>
    </source>
</evidence>
<comment type="similarity">
    <text evidence="1">Belongs to the ARG7 family.</text>
</comment>
<reference evidence="2 3" key="3">
    <citation type="submission" date="2019-11" db="EMBL/GenBank/DDBJ databases">
        <title>A de novo genome assembly of a pear dwarfing rootstock.</title>
        <authorList>
            <person name="Wang F."/>
            <person name="Wang J."/>
            <person name="Li S."/>
            <person name="Zhang Y."/>
            <person name="Fang M."/>
            <person name="Ma L."/>
            <person name="Zhao Y."/>
            <person name="Jiang S."/>
        </authorList>
    </citation>
    <scope>NUCLEOTIDE SEQUENCE [LARGE SCALE GENOMIC DNA]</scope>
    <source>
        <strain evidence="2">S2</strain>
        <tissue evidence="2">Leaf</tissue>
    </source>
</reference>
<evidence type="ECO:0008006" key="4">
    <source>
        <dbReference type="Google" id="ProtNLM"/>
    </source>
</evidence>
<evidence type="ECO:0000313" key="2">
    <source>
        <dbReference type="EMBL" id="KAB2621828.1"/>
    </source>
</evidence>
<dbReference type="OrthoDB" id="1489976at2759"/>
<gene>
    <name evidence="2" type="ORF">D8674_024010</name>
</gene>
<dbReference type="AlphaFoldDB" id="A0A5N5H2M5"/>
<dbReference type="Proteomes" id="UP000327157">
    <property type="component" value="Chromosome 4"/>
</dbReference>
<name>A0A5N5H2M5_9ROSA</name>
<dbReference type="Pfam" id="PF02519">
    <property type="entry name" value="Auxin_inducible"/>
    <property type="match status" value="1"/>
</dbReference>
<keyword evidence="3" id="KW-1185">Reference proteome</keyword>
<reference evidence="2 3" key="1">
    <citation type="submission" date="2019-09" db="EMBL/GenBank/DDBJ databases">
        <authorList>
            <person name="Ou C."/>
        </authorList>
    </citation>
    <scope>NUCLEOTIDE SEQUENCE [LARGE SCALE GENOMIC DNA]</scope>
    <source>
        <strain evidence="2">S2</strain>
        <tissue evidence="2">Leaf</tissue>
    </source>
</reference>
<organism evidence="2 3">
    <name type="scientific">Pyrus ussuriensis x Pyrus communis</name>
    <dbReference type="NCBI Taxonomy" id="2448454"/>
    <lineage>
        <taxon>Eukaryota</taxon>
        <taxon>Viridiplantae</taxon>
        <taxon>Streptophyta</taxon>
        <taxon>Embryophyta</taxon>
        <taxon>Tracheophyta</taxon>
        <taxon>Spermatophyta</taxon>
        <taxon>Magnoliopsida</taxon>
        <taxon>eudicotyledons</taxon>
        <taxon>Gunneridae</taxon>
        <taxon>Pentapetalae</taxon>
        <taxon>rosids</taxon>
        <taxon>fabids</taxon>
        <taxon>Rosales</taxon>
        <taxon>Rosaceae</taxon>
        <taxon>Amygdaloideae</taxon>
        <taxon>Maleae</taxon>
        <taxon>Pyrus</taxon>
    </lineage>
</organism>
<accession>A0A5N5H2M5</accession>
<sequence length="143" mass="16961">MSSLMFYPVKKIATLFRKLLGLRMLFKNNSHERFVPVHDPNIDTVIVYVGEEKNRYEVPEKYFSYPIFEAFIVKLLRESGQEFDCEGEEPLMLPCCSTDMFDQLLKHAKEYFLYTHLYEVFVTNPYHPVNFVHQPTINNPSRV</sequence>
<protein>
    <recommendedName>
        <fullName evidence="4">Small auxin-up RNA</fullName>
    </recommendedName>
</protein>